<sequence length="730" mass="77089">MATLLLTAVGTAFGGPLGGAIGALLGQQIDGAVFGKRKVEGPRLKELSVQTSSYGSALPMHFGRIRSSGSVIWSTELVEHKQKNGGGKGQPSVTSYTYTASFAVAVSSRPVTGIGRIWADGNLLRGAAGDLKVGGSVRVHRGYADQAPDPLLVQAEGAALNPAYRSLAYVVFEDLELADFGNRLPSLTFEILADESAVSAADVVQFLLPTADVSGIGSLTLAGYSVEQGGVADAVATLAELSPIACTVADERLRFRLGDDSQATTLSLPQPCAGGESAEDARASGWSRRREALPVSQQCAVRYYDIGRDYQPGLQRSIGRSAPGDVATIELPAAMTAAEASVIADRAARRRTIAHDTLRYRITEIDHAFAPGAIVTTPVTEGRWRVEQWEWQADGVMLDLVAVPPSAPVDTTISDAGRANQALDLQPGPTSLAAFELPWDGVGDPTKVKLQVAASSQSAGWTGASLFVQVGDGQLAAIGSTGRRRAVLGRTLTRLPAGTPLMFDAHATVDVALVPQDAALADATWAQLMRGSNLSYLGSELIQFSRAERLANGTWRISGLLRGRGGTEAAISNHASDEPFVLIDDSLTMIDPSDVTEGLQIAALGLGDPEVVTTEVINRGIGLRPLAPVHGQAKRLADGGLQLDWIRRSRGGWAWLNELDVPLNEPQELWQIAYGTADAVNVTWNTTEPRLRLTSAQVSALGPATEAHRFSIRQVGRTSLSLPLIVTAPE</sequence>
<evidence type="ECO:0000259" key="2">
    <source>
        <dbReference type="Pfam" id="PF23666"/>
    </source>
</evidence>
<organism evidence="3 4">
    <name type="scientific">Novosphingobium subterraneum</name>
    <dbReference type="NCBI Taxonomy" id="48936"/>
    <lineage>
        <taxon>Bacteria</taxon>
        <taxon>Pseudomonadati</taxon>
        <taxon>Pseudomonadota</taxon>
        <taxon>Alphaproteobacteria</taxon>
        <taxon>Sphingomonadales</taxon>
        <taxon>Sphingomonadaceae</taxon>
        <taxon>Novosphingobium</taxon>
    </lineage>
</organism>
<name>A0A0B8ZTQ7_9SPHN</name>
<dbReference type="STRING" id="48936.NJ75_04609"/>
<reference evidence="3 4" key="1">
    <citation type="submission" date="2014-10" db="EMBL/GenBank/DDBJ databases">
        <title>Draft genome sequence of Novosphingobium subterraneum DSM 12447.</title>
        <authorList>
            <person name="Gan H.M."/>
            <person name="Gan H.Y."/>
            <person name="Savka M.A."/>
        </authorList>
    </citation>
    <scope>NUCLEOTIDE SEQUENCE [LARGE SCALE GENOMIC DNA]</scope>
    <source>
        <strain evidence="3 4">DSM 12447</strain>
    </source>
</reference>
<dbReference type="Pfam" id="PF23666">
    <property type="entry name" value="Rcc01698_C"/>
    <property type="match status" value="1"/>
</dbReference>
<evidence type="ECO:0000313" key="4">
    <source>
        <dbReference type="Proteomes" id="UP000031338"/>
    </source>
</evidence>
<feature type="domain" description="Rcc01698-like C-terminal" evidence="2">
    <location>
        <begin position="486"/>
        <end position="581"/>
    </location>
</feature>
<comment type="caution">
    <text evidence="3">The sequence shown here is derived from an EMBL/GenBank/DDBJ whole genome shotgun (WGS) entry which is preliminary data.</text>
</comment>
<evidence type="ECO:0000259" key="1">
    <source>
        <dbReference type="Pfam" id="PF13550"/>
    </source>
</evidence>
<gene>
    <name evidence="3" type="ORF">NJ75_04609</name>
</gene>
<dbReference type="EMBL" id="JRVC01000038">
    <property type="protein sequence ID" value="KHS41656.1"/>
    <property type="molecule type" value="Genomic_DNA"/>
</dbReference>
<dbReference type="InterPro" id="IPR032876">
    <property type="entry name" value="J_dom"/>
</dbReference>
<keyword evidence="4" id="KW-1185">Reference proteome</keyword>
<accession>A0A0B8ZTQ7</accession>
<dbReference type="Proteomes" id="UP000031338">
    <property type="component" value="Unassembled WGS sequence"/>
</dbReference>
<dbReference type="RefSeq" id="WP_039338614.1">
    <property type="nucleotide sequence ID" value="NZ_JRVC01000038.1"/>
</dbReference>
<dbReference type="Pfam" id="PF13550">
    <property type="entry name" value="Phage-tail_3"/>
    <property type="match status" value="1"/>
</dbReference>
<feature type="domain" description="Tip attachment protein J" evidence="1">
    <location>
        <begin position="231"/>
        <end position="391"/>
    </location>
</feature>
<dbReference type="InterPro" id="IPR056490">
    <property type="entry name" value="Rcc01698_C"/>
</dbReference>
<evidence type="ECO:0000313" key="3">
    <source>
        <dbReference type="EMBL" id="KHS41656.1"/>
    </source>
</evidence>
<proteinExistence type="predicted"/>
<dbReference type="PATRIC" id="fig|48936.3.peg.4643"/>
<dbReference type="AlphaFoldDB" id="A0A0B8ZTQ7"/>
<protein>
    <submittedName>
        <fullName evidence="3">Uncharacterized protein</fullName>
    </submittedName>
</protein>